<dbReference type="EMBL" id="DF968182">
    <property type="protein sequence ID" value="GAP43696.1"/>
    <property type="molecule type" value="Genomic_DNA"/>
</dbReference>
<organism evidence="2">
    <name type="scientific">Lentimicrobium saccharophilum</name>
    <dbReference type="NCBI Taxonomy" id="1678841"/>
    <lineage>
        <taxon>Bacteria</taxon>
        <taxon>Pseudomonadati</taxon>
        <taxon>Bacteroidota</taxon>
        <taxon>Bacteroidia</taxon>
        <taxon>Bacteroidales</taxon>
        <taxon>Lentimicrobiaceae</taxon>
        <taxon>Lentimicrobium</taxon>
    </lineage>
</organism>
<accession>A0A0S7C3C0</accession>
<protein>
    <submittedName>
        <fullName evidence="2">Uncharacterized OsmC-related protein</fullName>
    </submittedName>
</protein>
<evidence type="ECO:0000256" key="1">
    <source>
        <dbReference type="SAM" id="Phobius"/>
    </source>
</evidence>
<dbReference type="Pfam" id="PF02566">
    <property type="entry name" value="OsmC"/>
    <property type="match status" value="1"/>
</dbReference>
<dbReference type="PANTHER" id="PTHR34352:SF1">
    <property type="entry name" value="PROTEIN YHFA"/>
    <property type="match status" value="1"/>
</dbReference>
<dbReference type="SUPFAM" id="SSF82784">
    <property type="entry name" value="OsmC-like"/>
    <property type="match status" value="1"/>
</dbReference>
<keyword evidence="3" id="KW-1185">Reference proteome</keyword>
<proteinExistence type="predicted"/>
<gene>
    <name evidence="2" type="ORF">TBC1_111853</name>
</gene>
<dbReference type="PANTHER" id="PTHR34352">
    <property type="entry name" value="PROTEIN YHFA"/>
    <property type="match status" value="1"/>
</dbReference>
<dbReference type="InterPro" id="IPR003718">
    <property type="entry name" value="OsmC/Ohr_fam"/>
</dbReference>
<evidence type="ECO:0000313" key="2">
    <source>
        <dbReference type="EMBL" id="GAP43696.1"/>
    </source>
</evidence>
<name>A0A0S7C3C0_9BACT</name>
<keyword evidence="1" id="KW-0472">Membrane</keyword>
<evidence type="ECO:0000313" key="3">
    <source>
        <dbReference type="Proteomes" id="UP000053091"/>
    </source>
</evidence>
<dbReference type="RefSeq" id="WP_062041244.1">
    <property type="nucleotide sequence ID" value="NZ_DF968182.1"/>
</dbReference>
<dbReference type="Gene3D" id="3.30.300.20">
    <property type="match status" value="1"/>
</dbReference>
<dbReference type="Proteomes" id="UP000053091">
    <property type="component" value="Unassembled WGS sequence"/>
</dbReference>
<dbReference type="InterPro" id="IPR015946">
    <property type="entry name" value="KH_dom-like_a/b"/>
</dbReference>
<feature type="transmembrane region" description="Helical" evidence="1">
    <location>
        <begin position="55"/>
        <end position="74"/>
    </location>
</feature>
<dbReference type="InterPro" id="IPR036102">
    <property type="entry name" value="OsmC/Ohrsf"/>
</dbReference>
<dbReference type="STRING" id="1678841.TBC1_111853"/>
<sequence>MNANAPANSTTAAPLEAALSLVNSKLHISGKAGNFEPIDTDYIPPYGDGLGYMPLQLFLISFGACAAGALLTLLRRMQKTITGFDMKVSGVRHTEHPTSFSLIRVEYHIKSPDVKTADAEKAIALSEQSICPVWAMIKGNVDVESVIFIEE</sequence>
<reference evidence="2" key="1">
    <citation type="journal article" date="2015" name="Genome Announc.">
        <title>Draft Genome Sequence of Bacteroidales Strain TBC1, a Novel Isolate from a Methanogenic Wastewater Treatment System.</title>
        <authorList>
            <person name="Tourlousse D.M."/>
            <person name="Matsuura N."/>
            <person name="Sun L."/>
            <person name="Toyonaga M."/>
            <person name="Kuroda K."/>
            <person name="Ohashi A."/>
            <person name="Cruz R."/>
            <person name="Yamaguchi T."/>
            <person name="Sekiguchi Y."/>
        </authorList>
    </citation>
    <scope>NUCLEOTIDE SEQUENCE [LARGE SCALE GENOMIC DNA]</scope>
    <source>
        <strain evidence="2">TBC1</strain>
    </source>
</reference>
<keyword evidence="1" id="KW-0812">Transmembrane</keyword>
<dbReference type="OrthoDB" id="1551169at2"/>
<dbReference type="AlphaFoldDB" id="A0A0S7C3C0"/>
<keyword evidence="1" id="KW-1133">Transmembrane helix</keyword>